<protein>
    <submittedName>
        <fullName evidence="1">Uncharacterized protein</fullName>
    </submittedName>
</protein>
<sequence length="426" mass="45858">MAEPAYAFSIPSIADDLPLACRIYHPQDLQNALSADKNGQRSVRGAILAHPYAPLGGSFDDTTVLSITETLLDQGFVVGTFNFRNANQELRGAGDSAGRTTWSGKAEQEDYISFAGLIAYYLHGLGSVSECSPLELIRSASDLENICGSTTAARSGGSDLIHLLLGGYSYGSLVLARLPPMSDIVQRLGAAEIGTAAAEIVLRARTLSNQTKNTLKALNSPTSPRGRQLTPIDATTSPIKRNGASPIVIGGEETDPSARRRSRDSRRSLDLVRKSVEVPHRIRARMRRSSGPRITTGQAVEEPTSAVSKNSPSITTRYLFVSPVLLPFTHTLSPPGPPSFMPGMRKHAVADKGGGSAFLHNPTLVLFGSADGFTSVGRLRVWAEKMSRDTKSSFEWAEVEGAGHFWREAGVMQRLQEKLAAWVELS</sequence>
<keyword evidence="2" id="KW-1185">Reference proteome</keyword>
<evidence type="ECO:0000313" key="1">
    <source>
        <dbReference type="EMBL" id="KAK3686878.1"/>
    </source>
</evidence>
<gene>
    <name evidence="1" type="ORF">LTR37_019362</name>
</gene>
<accession>A0ACC3MEC8</accession>
<dbReference type="Proteomes" id="UP001281147">
    <property type="component" value="Unassembled WGS sequence"/>
</dbReference>
<evidence type="ECO:0000313" key="2">
    <source>
        <dbReference type="Proteomes" id="UP001281147"/>
    </source>
</evidence>
<reference evidence="1" key="1">
    <citation type="submission" date="2023-07" db="EMBL/GenBank/DDBJ databases">
        <title>Black Yeasts Isolated from many extreme environments.</title>
        <authorList>
            <person name="Coleine C."/>
            <person name="Stajich J.E."/>
            <person name="Selbmann L."/>
        </authorList>
    </citation>
    <scope>NUCLEOTIDE SEQUENCE</scope>
    <source>
        <strain evidence="1">CCFEE 5714</strain>
    </source>
</reference>
<comment type="caution">
    <text evidence="1">The sequence shown here is derived from an EMBL/GenBank/DDBJ whole genome shotgun (WGS) entry which is preliminary data.</text>
</comment>
<dbReference type="EMBL" id="JAUTXU010000297">
    <property type="protein sequence ID" value="KAK3686878.1"/>
    <property type="molecule type" value="Genomic_DNA"/>
</dbReference>
<name>A0ACC3MEC8_9PEZI</name>
<proteinExistence type="predicted"/>
<organism evidence="1 2">
    <name type="scientific">Vermiconidia calcicola</name>
    <dbReference type="NCBI Taxonomy" id="1690605"/>
    <lineage>
        <taxon>Eukaryota</taxon>
        <taxon>Fungi</taxon>
        <taxon>Dikarya</taxon>
        <taxon>Ascomycota</taxon>
        <taxon>Pezizomycotina</taxon>
        <taxon>Dothideomycetes</taxon>
        <taxon>Dothideomycetidae</taxon>
        <taxon>Mycosphaerellales</taxon>
        <taxon>Extremaceae</taxon>
        <taxon>Vermiconidia</taxon>
    </lineage>
</organism>